<dbReference type="PANTHER" id="PTHR48083">
    <property type="entry name" value="MEDIUM-CHAIN SPECIFIC ACYL-COA DEHYDROGENASE, MITOCHONDRIAL-RELATED"/>
    <property type="match status" value="1"/>
</dbReference>
<comment type="cofactor">
    <cofactor evidence="1 7">
        <name>FAD</name>
        <dbReference type="ChEBI" id="CHEBI:57692"/>
    </cofactor>
</comment>
<dbReference type="InterPro" id="IPR009100">
    <property type="entry name" value="AcylCoA_DH/oxidase_NM_dom_sf"/>
</dbReference>
<reference evidence="11 12" key="1">
    <citation type="submission" date="2018-11" db="EMBL/GenBank/DDBJ databases">
        <title>Sequencing the genomes of 1000 actinobacteria strains.</title>
        <authorList>
            <person name="Klenk H.-P."/>
        </authorList>
    </citation>
    <scope>NUCLEOTIDE SEQUENCE [LARGE SCALE GENOMIC DNA]</scope>
    <source>
        <strain evidence="11 12">DSM 44254</strain>
    </source>
</reference>
<dbReference type="InterPro" id="IPR006091">
    <property type="entry name" value="Acyl-CoA_Oxase/DH_mid-dom"/>
</dbReference>
<evidence type="ECO:0000256" key="6">
    <source>
        <dbReference type="ARBA" id="ARBA00023002"/>
    </source>
</evidence>
<evidence type="ECO:0000313" key="12">
    <source>
        <dbReference type="Proteomes" id="UP000272400"/>
    </source>
</evidence>
<name>A0A3N1D2T9_9ACTN</name>
<keyword evidence="6 7" id="KW-0560">Oxidoreductase</keyword>
<dbReference type="AlphaFoldDB" id="A0A3N1D2T9"/>
<comment type="caution">
    <text evidence="11">The sequence shown here is derived from an EMBL/GenBank/DDBJ whole genome shotgun (WGS) entry which is preliminary data.</text>
</comment>
<comment type="subunit">
    <text evidence="3">Homodimer.</text>
</comment>
<dbReference type="OrthoDB" id="8876745at2"/>
<dbReference type="PANTHER" id="PTHR48083:SF13">
    <property type="entry name" value="ACYL-COA DEHYDROGENASE FAMILY MEMBER 11"/>
    <property type="match status" value="1"/>
</dbReference>
<dbReference type="GO" id="GO:0003995">
    <property type="term" value="F:acyl-CoA dehydrogenase activity"/>
    <property type="evidence" value="ECO:0007669"/>
    <property type="project" value="TreeGrafter"/>
</dbReference>
<proteinExistence type="inferred from homology"/>
<dbReference type="Pfam" id="PF02771">
    <property type="entry name" value="Acyl-CoA_dh_N"/>
    <property type="match status" value="1"/>
</dbReference>
<dbReference type="InterPro" id="IPR009075">
    <property type="entry name" value="AcylCo_DH/oxidase_C"/>
</dbReference>
<dbReference type="EMBL" id="RJKE01000001">
    <property type="protein sequence ID" value="ROO87854.1"/>
    <property type="molecule type" value="Genomic_DNA"/>
</dbReference>
<evidence type="ECO:0000259" key="8">
    <source>
        <dbReference type="Pfam" id="PF00441"/>
    </source>
</evidence>
<keyword evidence="4 7" id="KW-0285">Flavoprotein</keyword>
<protein>
    <submittedName>
        <fullName evidence="11">Acyl-CoA dehydrogenase</fullName>
    </submittedName>
</protein>
<evidence type="ECO:0000256" key="5">
    <source>
        <dbReference type="ARBA" id="ARBA00022827"/>
    </source>
</evidence>
<gene>
    <name evidence="11" type="ORF">EDD29_5499</name>
</gene>
<dbReference type="GO" id="GO:0033539">
    <property type="term" value="P:fatty acid beta-oxidation using acyl-CoA dehydrogenase"/>
    <property type="evidence" value="ECO:0007669"/>
    <property type="project" value="TreeGrafter"/>
</dbReference>
<keyword evidence="12" id="KW-1185">Reference proteome</keyword>
<evidence type="ECO:0000256" key="1">
    <source>
        <dbReference type="ARBA" id="ARBA00001974"/>
    </source>
</evidence>
<evidence type="ECO:0000256" key="4">
    <source>
        <dbReference type="ARBA" id="ARBA00022630"/>
    </source>
</evidence>
<dbReference type="SUPFAM" id="SSF56645">
    <property type="entry name" value="Acyl-CoA dehydrogenase NM domain-like"/>
    <property type="match status" value="1"/>
</dbReference>
<dbReference type="Pfam" id="PF00441">
    <property type="entry name" value="Acyl-CoA_dh_1"/>
    <property type="match status" value="1"/>
</dbReference>
<evidence type="ECO:0000259" key="9">
    <source>
        <dbReference type="Pfam" id="PF02770"/>
    </source>
</evidence>
<evidence type="ECO:0000256" key="2">
    <source>
        <dbReference type="ARBA" id="ARBA00009347"/>
    </source>
</evidence>
<comment type="similarity">
    <text evidence="2 7">Belongs to the acyl-CoA dehydrogenase family.</text>
</comment>
<dbReference type="GO" id="GO:0050660">
    <property type="term" value="F:flavin adenine dinucleotide binding"/>
    <property type="evidence" value="ECO:0007669"/>
    <property type="project" value="InterPro"/>
</dbReference>
<evidence type="ECO:0000256" key="7">
    <source>
        <dbReference type="RuleBase" id="RU362125"/>
    </source>
</evidence>
<feature type="domain" description="Acyl-CoA dehydrogenase/oxidase C-terminal" evidence="8">
    <location>
        <begin position="242"/>
        <end position="388"/>
    </location>
</feature>
<dbReference type="Gene3D" id="2.40.110.10">
    <property type="entry name" value="Butyryl-CoA Dehydrogenase, subunit A, domain 2"/>
    <property type="match status" value="1"/>
</dbReference>
<dbReference type="Pfam" id="PF02770">
    <property type="entry name" value="Acyl-CoA_dh_M"/>
    <property type="match status" value="1"/>
</dbReference>
<dbReference type="GO" id="GO:0005737">
    <property type="term" value="C:cytoplasm"/>
    <property type="evidence" value="ECO:0007669"/>
    <property type="project" value="TreeGrafter"/>
</dbReference>
<dbReference type="InterPro" id="IPR050741">
    <property type="entry name" value="Acyl-CoA_dehydrogenase"/>
</dbReference>
<dbReference type="Gene3D" id="1.10.540.10">
    <property type="entry name" value="Acyl-CoA dehydrogenase/oxidase, N-terminal domain"/>
    <property type="match status" value="1"/>
</dbReference>
<dbReference type="SUPFAM" id="SSF47203">
    <property type="entry name" value="Acyl-CoA dehydrogenase C-terminal domain-like"/>
    <property type="match status" value="1"/>
</dbReference>
<dbReference type="Proteomes" id="UP000272400">
    <property type="component" value="Unassembled WGS sequence"/>
</dbReference>
<evidence type="ECO:0000313" key="11">
    <source>
        <dbReference type="EMBL" id="ROO87854.1"/>
    </source>
</evidence>
<dbReference type="InterPro" id="IPR046373">
    <property type="entry name" value="Acyl-CoA_Oxase/DH_mid-dom_sf"/>
</dbReference>
<dbReference type="RefSeq" id="WP_123667086.1">
    <property type="nucleotide sequence ID" value="NZ_RJKE01000001.1"/>
</dbReference>
<dbReference type="InterPro" id="IPR013786">
    <property type="entry name" value="AcylCoA_DH/ox_N"/>
</dbReference>
<organism evidence="11 12">
    <name type="scientific">Actinocorallia herbida</name>
    <dbReference type="NCBI Taxonomy" id="58109"/>
    <lineage>
        <taxon>Bacteria</taxon>
        <taxon>Bacillati</taxon>
        <taxon>Actinomycetota</taxon>
        <taxon>Actinomycetes</taxon>
        <taxon>Streptosporangiales</taxon>
        <taxon>Thermomonosporaceae</taxon>
        <taxon>Actinocorallia</taxon>
    </lineage>
</organism>
<evidence type="ECO:0000256" key="3">
    <source>
        <dbReference type="ARBA" id="ARBA00011738"/>
    </source>
</evidence>
<sequence length="395" mass="43511">MIDFSIPSDVAALRDEIRAFVVEEIVPYETDPRLTQHGPTDDLRAELVERARKRGLLTFQAPRRLGGREPSHVEQAVLYEAAGWSTLGPVALNCAAPDEGNMYLLAKIADEEQTAAYLQPVIDGWQRSVFAMTEPDGAGSDPAQLSTTAEFDGDGYTINGRKWLITGATGAKTWIIMADVPPNPHGPHGPTLFLCGGDETGIVIERVMSTMDRNYVEGHGVVRFEGLRLPKSALLGEVGNALRYAQMRLAPARLTHCMRWLGAAERAQAIAVEHARTRTAFGKPIGEHQGVSFMLADNEIALQQCRLAIWWACWRLDQGEKGRHESSMVKAAVSEELFRVADRCVQVLGGIGISDETPVAMIFRDIRAFRLYDGPTEVHKHAIARQVLRRGGGHR</sequence>
<dbReference type="InterPro" id="IPR037069">
    <property type="entry name" value="AcylCoA_DH/ox_N_sf"/>
</dbReference>
<feature type="domain" description="Acyl-CoA dehydrogenase/oxidase N-terminal" evidence="10">
    <location>
        <begin position="11"/>
        <end position="124"/>
    </location>
</feature>
<keyword evidence="5 7" id="KW-0274">FAD</keyword>
<feature type="domain" description="Acyl-CoA oxidase/dehydrogenase middle" evidence="9">
    <location>
        <begin position="130"/>
        <end position="211"/>
    </location>
</feature>
<dbReference type="InterPro" id="IPR036250">
    <property type="entry name" value="AcylCo_DH-like_C"/>
</dbReference>
<accession>A0A3N1D2T9</accession>
<dbReference type="Gene3D" id="1.20.140.10">
    <property type="entry name" value="Butyryl-CoA Dehydrogenase, subunit A, domain 3"/>
    <property type="match status" value="1"/>
</dbReference>
<evidence type="ECO:0000259" key="10">
    <source>
        <dbReference type="Pfam" id="PF02771"/>
    </source>
</evidence>